<dbReference type="PANTHER" id="PTHR38839:SF5">
    <property type="entry name" value="TRANSCRIPTIONAL REGULATOR WHID"/>
    <property type="match status" value="1"/>
</dbReference>
<comment type="similarity">
    <text evidence="2 12">Belongs to the WhiB family.</text>
</comment>
<name>A0A839E310_9PSEU</name>
<feature type="domain" description="4Fe-4S Wbl-type" evidence="13">
    <location>
        <begin position="22"/>
        <end position="86"/>
    </location>
</feature>
<keyword evidence="10 12" id="KW-1015">Disulfide bond</keyword>
<proteinExistence type="inferred from homology"/>
<evidence type="ECO:0000256" key="2">
    <source>
        <dbReference type="ARBA" id="ARBA00006597"/>
    </source>
</evidence>
<keyword evidence="3 12" id="KW-0004">4Fe-4S</keyword>
<comment type="function">
    <text evidence="12">Acts as a transcriptional regulator. Probably redox-responsive. The apo- but not holo-form probably binds DNA.</text>
</comment>
<keyword evidence="9 12" id="KW-0238">DNA-binding</keyword>
<reference evidence="14 15" key="1">
    <citation type="submission" date="2020-07" db="EMBL/GenBank/DDBJ databases">
        <title>Sequencing the genomes of 1000 actinobacteria strains.</title>
        <authorList>
            <person name="Klenk H.-P."/>
        </authorList>
    </citation>
    <scope>NUCLEOTIDE SEQUENCE [LARGE SCALE GENOMIC DNA]</scope>
    <source>
        <strain evidence="14 15">DSM 45975</strain>
    </source>
</reference>
<dbReference type="Pfam" id="PF02467">
    <property type="entry name" value="Whib"/>
    <property type="match status" value="1"/>
</dbReference>
<dbReference type="GO" id="GO:0047134">
    <property type="term" value="F:protein-disulfide reductase [NAD(P)H] activity"/>
    <property type="evidence" value="ECO:0007669"/>
    <property type="project" value="TreeGrafter"/>
</dbReference>
<evidence type="ECO:0000256" key="10">
    <source>
        <dbReference type="ARBA" id="ARBA00023157"/>
    </source>
</evidence>
<dbReference type="GO" id="GO:0046872">
    <property type="term" value="F:metal ion binding"/>
    <property type="evidence" value="ECO:0007669"/>
    <property type="project" value="UniProtKB-KW"/>
</dbReference>
<evidence type="ECO:0000256" key="6">
    <source>
        <dbReference type="ARBA" id="ARBA00023004"/>
    </source>
</evidence>
<dbReference type="GO" id="GO:0051539">
    <property type="term" value="F:4 iron, 4 sulfur cluster binding"/>
    <property type="evidence" value="ECO:0007669"/>
    <property type="project" value="UniProtKB-UniRule"/>
</dbReference>
<dbReference type="GO" id="GO:0035731">
    <property type="term" value="F:dinitrosyl-iron complex binding"/>
    <property type="evidence" value="ECO:0007669"/>
    <property type="project" value="UniProtKB-UniRule"/>
</dbReference>
<sequence length="92" mass="10677">MTDTRRLPWPRTEHWDWQRHAACREYGDTVFFHPEHERGGARLRRENAAKAICGHCPVQRACLHHALQTHEPYGVWGGLGESERRSLLAHTA</sequence>
<evidence type="ECO:0000256" key="7">
    <source>
        <dbReference type="ARBA" id="ARBA00023014"/>
    </source>
</evidence>
<accession>A0A839E310</accession>
<dbReference type="GO" id="GO:0005737">
    <property type="term" value="C:cytoplasm"/>
    <property type="evidence" value="ECO:0007669"/>
    <property type="project" value="UniProtKB-SubCell"/>
</dbReference>
<keyword evidence="8 12" id="KW-0805">Transcription regulation</keyword>
<dbReference type="EMBL" id="JACGWZ010000005">
    <property type="protein sequence ID" value="MBA8826145.1"/>
    <property type="molecule type" value="Genomic_DNA"/>
</dbReference>
<evidence type="ECO:0000256" key="8">
    <source>
        <dbReference type="ARBA" id="ARBA00023015"/>
    </source>
</evidence>
<comment type="PTM">
    <text evidence="12">Upon Fe-S cluster removal intramolecular disulfide bonds are formed.</text>
</comment>
<dbReference type="GO" id="GO:0045892">
    <property type="term" value="P:negative regulation of DNA-templated transcription"/>
    <property type="evidence" value="ECO:0007669"/>
    <property type="project" value="TreeGrafter"/>
</dbReference>
<dbReference type="AlphaFoldDB" id="A0A839E310"/>
<keyword evidence="4 12" id="KW-0963">Cytoplasm</keyword>
<comment type="cofactor">
    <cofactor evidence="12">
        <name>[4Fe-4S] cluster</name>
        <dbReference type="ChEBI" id="CHEBI:49883"/>
    </cofactor>
    <text evidence="12">Binds 1 [4Fe-4S] cluster per subunit. Following nitrosylation of the [4Fe-4S] cluster binds 1 [4Fe-8(NO)] cluster per subunit.</text>
</comment>
<keyword evidence="6 12" id="KW-0408">Iron</keyword>
<organism evidence="14 15">
    <name type="scientific">Halosaccharopolyspora lacisalsi</name>
    <dbReference type="NCBI Taxonomy" id="1000566"/>
    <lineage>
        <taxon>Bacteria</taxon>
        <taxon>Bacillati</taxon>
        <taxon>Actinomycetota</taxon>
        <taxon>Actinomycetes</taxon>
        <taxon>Pseudonocardiales</taxon>
        <taxon>Pseudonocardiaceae</taxon>
        <taxon>Halosaccharopolyspora</taxon>
    </lineage>
</organism>
<evidence type="ECO:0000256" key="5">
    <source>
        <dbReference type="ARBA" id="ARBA00022723"/>
    </source>
</evidence>
<dbReference type="InterPro" id="IPR003482">
    <property type="entry name" value="Whib"/>
</dbReference>
<evidence type="ECO:0000256" key="1">
    <source>
        <dbReference type="ARBA" id="ARBA00004496"/>
    </source>
</evidence>
<feature type="binding site" evidence="12">
    <location>
        <position position="23"/>
    </location>
    <ligand>
        <name>[4Fe-4S] cluster</name>
        <dbReference type="ChEBI" id="CHEBI:49883"/>
    </ligand>
</feature>
<dbReference type="GO" id="GO:0045454">
    <property type="term" value="P:cell redox homeostasis"/>
    <property type="evidence" value="ECO:0007669"/>
    <property type="project" value="TreeGrafter"/>
</dbReference>
<feature type="binding site" evidence="12">
    <location>
        <position position="62"/>
    </location>
    <ligand>
        <name>[4Fe-4S] cluster</name>
        <dbReference type="ChEBI" id="CHEBI:49883"/>
    </ligand>
</feature>
<dbReference type="GO" id="GO:0003677">
    <property type="term" value="F:DNA binding"/>
    <property type="evidence" value="ECO:0007669"/>
    <property type="project" value="UniProtKB-UniRule"/>
</dbReference>
<comment type="caution">
    <text evidence="14">The sequence shown here is derived from an EMBL/GenBank/DDBJ whole genome shotgun (WGS) entry which is preliminary data.</text>
</comment>
<dbReference type="HAMAP" id="MF_01479">
    <property type="entry name" value="WhiB"/>
    <property type="match status" value="1"/>
</dbReference>
<evidence type="ECO:0000313" key="14">
    <source>
        <dbReference type="EMBL" id="MBA8826145.1"/>
    </source>
</evidence>
<comment type="PTM">
    <text evidence="12">The Fe-S cluster can be nitrosylated by nitric oxide (NO).</text>
</comment>
<protein>
    <recommendedName>
        <fullName evidence="12">Transcriptional regulator WhiB</fullName>
    </recommendedName>
</protein>
<dbReference type="RefSeq" id="WP_182545417.1">
    <property type="nucleotide sequence ID" value="NZ_JACGWZ010000005.1"/>
</dbReference>
<dbReference type="PANTHER" id="PTHR38839">
    <property type="entry name" value="TRANSCRIPTIONAL REGULATOR WHID-RELATED"/>
    <property type="match status" value="1"/>
</dbReference>
<feature type="binding site" evidence="12">
    <location>
        <position position="56"/>
    </location>
    <ligand>
        <name>[4Fe-4S] cluster</name>
        <dbReference type="ChEBI" id="CHEBI:49883"/>
    </ligand>
</feature>
<evidence type="ECO:0000313" key="15">
    <source>
        <dbReference type="Proteomes" id="UP000569329"/>
    </source>
</evidence>
<comment type="subcellular location">
    <subcellularLocation>
        <location evidence="1 12">Cytoplasm</location>
    </subcellularLocation>
</comment>
<keyword evidence="15" id="KW-1185">Reference proteome</keyword>
<dbReference type="InterPro" id="IPR034768">
    <property type="entry name" value="4FE4S_WBL"/>
</dbReference>
<gene>
    <name evidence="12" type="primary">whiB</name>
    <name evidence="14" type="ORF">FHX42_003521</name>
</gene>
<evidence type="ECO:0000259" key="13">
    <source>
        <dbReference type="PROSITE" id="PS51674"/>
    </source>
</evidence>
<dbReference type="Proteomes" id="UP000569329">
    <property type="component" value="Unassembled WGS sequence"/>
</dbReference>
<dbReference type="PROSITE" id="PS51674">
    <property type="entry name" value="4FE4S_WBL"/>
    <property type="match status" value="1"/>
</dbReference>
<keyword evidence="5 12" id="KW-0479">Metal-binding</keyword>
<evidence type="ECO:0000256" key="9">
    <source>
        <dbReference type="ARBA" id="ARBA00023125"/>
    </source>
</evidence>
<feature type="binding site" evidence="12">
    <location>
        <position position="53"/>
    </location>
    <ligand>
        <name>[4Fe-4S] cluster</name>
        <dbReference type="ChEBI" id="CHEBI:49883"/>
    </ligand>
</feature>
<evidence type="ECO:0000256" key="12">
    <source>
        <dbReference type="HAMAP-Rule" id="MF_01479"/>
    </source>
</evidence>
<evidence type="ECO:0000256" key="11">
    <source>
        <dbReference type="ARBA" id="ARBA00023163"/>
    </source>
</evidence>
<keyword evidence="7 12" id="KW-0411">Iron-sulfur</keyword>
<evidence type="ECO:0000256" key="3">
    <source>
        <dbReference type="ARBA" id="ARBA00022485"/>
    </source>
</evidence>
<keyword evidence="11 12" id="KW-0804">Transcription</keyword>
<evidence type="ECO:0000256" key="4">
    <source>
        <dbReference type="ARBA" id="ARBA00022490"/>
    </source>
</evidence>